<dbReference type="Pfam" id="PF00072">
    <property type="entry name" value="Response_reg"/>
    <property type="match status" value="1"/>
</dbReference>
<dbReference type="SUPFAM" id="SSF52172">
    <property type="entry name" value="CheY-like"/>
    <property type="match status" value="1"/>
</dbReference>
<evidence type="ECO:0000313" key="4">
    <source>
        <dbReference type="EMBL" id="MDY0884389.1"/>
    </source>
</evidence>
<dbReference type="Proteomes" id="UP001279642">
    <property type="component" value="Unassembled WGS sequence"/>
</dbReference>
<comment type="caution">
    <text evidence="4">The sequence shown here is derived from an EMBL/GenBank/DDBJ whole genome shotgun (WGS) entry which is preliminary data.</text>
</comment>
<proteinExistence type="predicted"/>
<accession>A0ABU5EE99</accession>
<dbReference type="PROSITE" id="PS50110">
    <property type="entry name" value="RESPONSE_REGULATORY"/>
    <property type="match status" value="1"/>
</dbReference>
<dbReference type="EMBL" id="JAXCLW010000004">
    <property type="protein sequence ID" value="MDY0884389.1"/>
    <property type="molecule type" value="Genomic_DNA"/>
</dbReference>
<evidence type="ECO:0000313" key="5">
    <source>
        <dbReference type="Proteomes" id="UP001279642"/>
    </source>
</evidence>
<dbReference type="InterPro" id="IPR050595">
    <property type="entry name" value="Bact_response_regulator"/>
</dbReference>
<organism evidence="4 5">
    <name type="scientific">Dongia soli</name>
    <dbReference type="NCBI Taxonomy" id="600628"/>
    <lineage>
        <taxon>Bacteria</taxon>
        <taxon>Pseudomonadati</taxon>
        <taxon>Pseudomonadota</taxon>
        <taxon>Alphaproteobacteria</taxon>
        <taxon>Rhodospirillales</taxon>
        <taxon>Dongiaceae</taxon>
        <taxon>Dongia</taxon>
    </lineage>
</organism>
<evidence type="ECO:0000256" key="2">
    <source>
        <dbReference type="PROSITE-ProRule" id="PRU00169"/>
    </source>
</evidence>
<dbReference type="SMART" id="SM00448">
    <property type="entry name" value="REC"/>
    <property type="match status" value="1"/>
</dbReference>
<keyword evidence="5" id="KW-1185">Reference proteome</keyword>
<sequence length="116" mass="12244">MRVLIIDDVHAAGDLAAEILRDAGHEVELCRSANDGLAVLRAGGIDVVFSDIVMPGMSGLELALEINARWPQVGIVLTTGYAAGLSVPQTAIFDLLPKPYSYDQLVAKVQAAAKKS</sequence>
<dbReference type="PANTHER" id="PTHR44591">
    <property type="entry name" value="STRESS RESPONSE REGULATOR PROTEIN 1"/>
    <property type="match status" value="1"/>
</dbReference>
<protein>
    <submittedName>
        <fullName evidence="4">Response regulator</fullName>
    </submittedName>
</protein>
<evidence type="ECO:0000256" key="1">
    <source>
        <dbReference type="ARBA" id="ARBA00022553"/>
    </source>
</evidence>
<reference evidence="4 5" key="1">
    <citation type="journal article" date="2016" name="Antonie Van Leeuwenhoek">
        <title>Dongia soli sp. nov., isolated from soil from Dokdo, Korea.</title>
        <authorList>
            <person name="Kim D.U."/>
            <person name="Lee H."/>
            <person name="Kim H."/>
            <person name="Kim S.G."/>
            <person name="Ka J.O."/>
        </authorList>
    </citation>
    <scope>NUCLEOTIDE SEQUENCE [LARGE SCALE GENOMIC DNA]</scope>
    <source>
        <strain evidence="4 5">D78</strain>
    </source>
</reference>
<feature type="modified residue" description="4-aspartylphosphate" evidence="2">
    <location>
        <position position="51"/>
    </location>
</feature>
<dbReference type="RefSeq" id="WP_320509453.1">
    <property type="nucleotide sequence ID" value="NZ_JAXCLW010000004.1"/>
</dbReference>
<feature type="domain" description="Response regulatory" evidence="3">
    <location>
        <begin position="2"/>
        <end position="113"/>
    </location>
</feature>
<dbReference type="Gene3D" id="3.40.50.2300">
    <property type="match status" value="1"/>
</dbReference>
<keyword evidence="1 2" id="KW-0597">Phosphoprotein</keyword>
<dbReference type="InterPro" id="IPR011006">
    <property type="entry name" value="CheY-like_superfamily"/>
</dbReference>
<gene>
    <name evidence="4" type="ORF">SMD27_16210</name>
</gene>
<dbReference type="PANTHER" id="PTHR44591:SF21">
    <property type="entry name" value="TWO-COMPONENT RESPONSE REGULATOR"/>
    <property type="match status" value="1"/>
</dbReference>
<evidence type="ECO:0000259" key="3">
    <source>
        <dbReference type="PROSITE" id="PS50110"/>
    </source>
</evidence>
<name>A0ABU5EE99_9PROT</name>
<dbReference type="InterPro" id="IPR001789">
    <property type="entry name" value="Sig_transdc_resp-reg_receiver"/>
</dbReference>